<gene>
    <name evidence="1" type="ORF">FC39_GL001726</name>
</gene>
<proteinExistence type="predicted"/>
<reference evidence="1 2" key="1">
    <citation type="journal article" date="2015" name="Genome Announc.">
        <title>Expanding the biotechnology potential of lactobacilli through comparative genomics of 213 strains and associated genera.</title>
        <authorList>
            <person name="Sun Z."/>
            <person name="Harris H.M."/>
            <person name="McCann A."/>
            <person name="Guo C."/>
            <person name="Argimon S."/>
            <person name="Zhang W."/>
            <person name="Yang X."/>
            <person name="Jeffery I.B."/>
            <person name="Cooney J.C."/>
            <person name="Kagawa T.F."/>
            <person name="Liu W."/>
            <person name="Song Y."/>
            <person name="Salvetti E."/>
            <person name="Wrobel A."/>
            <person name="Rasinkangas P."/>
            <person name="Parkhill J."/>
            <person name="Rea M.C."/>
            <person name="O'Sullivan O."/>
            <person name="Ritari J."/>
            <person name="Douillard F.P."/>
            <person name="Paul Ross R."/>
            <person name="Yang R."/>
            <person name="Briner A.E."/>
            <person name="Felis G.E."/>
            <person name="de Vos W.M."/>
            <person name="Barrangou R."/>
            <person name="Klaenhammer T.R."/>
            <person name="Caufield P.W."/>
            <person name="Cui Y."/>
            <person name="Zhang H."/>
            <person name="O'Toole P.W."/>
        </authorList>
    </citation>
    <scope>NUCLEOTIDE SEQUENCE [LARGE SCALE GENOMIC DNA]</scope>
    <source>
        <strain evidence="1 2">DSM 5661</strain>
    </source>
</reference>
<dbReference type="RefSeq" id="WP_025081147.1">
    <property type="nucleotide sequence ID" value="NZ_AZGI01000061.1"/>
</dbReference>
<dbReference type="Pfam" id="PF07751">
    <property type="entry name" value="Abi_2"/>
    <property type="match status" value="1"/>
</dbReference>
<dbReference type="EMBL" id="AZGI01000061">
    <property type="protein sequence ID" value="KRM37812.1"/>
    <property type="molecule type" value="Genomic_DNA"/>
</dbReference>
<organism evidence="1 2">
    <name type="scientific">Lactobacillus hamsteri DSM 5661 = JCM 6256</name>
    <dbReference type="NCBI Taxonomy" id="1423754"/>
    <lineage>
        <taxon>Bacteria</taxon>
        <taxon>Bacillati</taxon>
        <taxon>Bacillota</taxon>
        <taxon>Bacilli</taxon>
        <taxon>Lactobacillales</taxon>
        <taxon>Lactobacillaceae</taxon>
        <taxon>Lactobacillus</taxon>
    </lineage>
</organism>
<protein>
    <submittedName>
        <fullName evidence="1">Abi family protein</fullName>
    </submittedName>
</protein>
<keyword evidence="2" id="KW-1185">Reference proteome</keyword>
<dbReference type="PATRIC" id="fig|1423754.3.peg.1774"/>
<evidence type="ECO:0000313" key="1">
    <source>
        <dbReference type="EMBL" id="KRM37812.1"/>
    </source>
</evidence>
<dbReference type="InterPro" id="IPR011664">
    <property type="entry name" value="Abi_system_AbiD/AbiF-like"/>
</dbReference>
<comment type="caution">
    <text evidence="1">The sequence shown here is derived from an EMBL/GenBank/DDBJ whole genome shotgun (WGS) entry which is preliminary data.</text>
</comment>
<dbReference type="OrthoDB" id="5363652at2"/>
<dbReference type="STRING" id="1423754.FC39_GL001726"/>
<name>A0A0R1YAJ4_9LACO</name>
<accession>A0A0R1YAJ4</accession>
<dbReference type="AlphaFoldDB" id="A0A0R1YAJ4"/>
<sequence>MNPKPFKTIDQQISILKSRGLLIQNEEAAKNNLRRYGYYEIINGYKDYFLDNSKDNETEVFKSNVTFEHIFALFTLDRNLRTQVMSALEIFESNLRQAVAYTISEKYTELQDNYLKRSNYRTGKKQYYRSLGREAYPIDVLLNILKRITHSNAEPFKHYRDKHGNIPPWIIVKKLNFGNLIWWYQLLKGKQKINVISIMTGLEPTLIEQLPDFEKGYTSLLSLYLDYRNTAAHGGRIYNHFSKIHELPYNKVIHTLMDISPADYRNNKGKSRLGTLAKALNIASDKTPYNELRIGLGIYINQYLELYPDEKTYLYNQMELDADYLKQDFWEEKSNRPQ</sequence>
<dbReference type="Proteomes" id="UP000051223">
    <property type="component" value="Unassembled WGS sequence"/>
</dbReference>
<dbReference type="eggNOG" id="COG4823">
    <property type="taxonomic scope" value="Bacteria"/>
</dbReference>
<evidence type="ECO:0000313" key="2">
    <source>
        <dbReference type="Proteomes" id="UP000051223"/>
    </source>
</evidence>